<keyword evidence="3" id="KW-1185">Reference proteome</keyword>
<dbReference type="AlphaFoldDB" id="A0A8T2SR53"/>
<dbReference type="EMBL" id="CM035423">
    <property type="protein sequence ID" value="KAH7365722.1"/>
    <property type="molecule type" value="Genomic_DNA"/>
</dbReference>
<gene>
    <name evidence="2" type="ORF">KP509_18G042500</name>
</gene>
<dbReference type="Proteomes" id="UP000825935">
    <property type="component" value="Chromosome 18"/>
</dbReference>
<name>A0A8T2SR53_CERRI</name>
<proteinExistence type="inferred from homology"/>
<dbReference type="PANTHER" id="PTHR31374">
    <property type="entry name" value="AUXIN-INDUCED PROTEIN-LIKE-RELATED"/>
    <property type="match status" value="1"/>
</dbReference>
<dbReference type="InterPro" id="IPR003676">
    <property type="entry name" value="SAUR_fam"/>
</dbReference>
<reference evidence="2" key="1">
    <citation type="submission" date="2021-08" db="EMBL/GenBank/DDBJ databases">
        <title>WGS assembly of Ceratopteris richardii.</title>
        <authorList>
            <person name="Marchant D.B."/>
            <person name="Chen G."/>
            <person name="Jenkins J."/>
            <person name="Shu S."/>
            <person name="Leebens-Mack J."/>
            <person name="Grimwood J."/>
            <person name="Schmutz J."/>
            <person name="Soltis P."/>
            <person name="Soltis D."/>
            <person name="Chen Z.-H."/>
        </authorList>
    </citation>
    <scope>NUCLEOTIDE SEQUENCE</scope>
    <source>
        <strain evidence="2">Whitten #5841</strain>
        <tissue evidence="2">Leaf</tissue>
    </source>
</reference>
<comment type="caution">
    <text evidence="2">The sequence shown here is derived from an EMBL/GenBank/DDBJ whole genome shotgun (WGS) entry which is preliminary data.</text>
</comment>
<comment type="similarity">
    <text evidence="1">Belongs to the ARG7 family.</text>
</comment>
<protein>
    <submittedName>
        <fullName evidence="2">Uncharacterized protein</fullName>
    </submittedName>
</protein>
<organism evidence="2 3">
    <name type="scientific">Ceratopteris richardii</name>
    <name type="common">Triangle waterfern</name>
    <dbReference type="NCBI Taxonomy" id="49495"/>
    <lineage>
        <taxon>Eukaryota</taxon>
        <taxon>Viridiplantae</taxon>
        <taxon>Streptophyta</taxon>
        <taxon>Embryophyta</taxon>
        <taxon>Tracheophyta</taxon>
        <taxon>Polypodiopsida</taxon>
        <taxon>Polypodiidae</taxon>
        <taxon>Polypodiales</taxon>
        <taxon>Pteridineae</taxon>
        <taxon>Pteridaceae</taxon>
        <taxon>Parkerioideae</taxon>
        <taxon>Ceratopteris</taxon>
    </lineage>
</organism>
<evidence type="ECO:0000256" key="1">
    <source>
        <dbReference type="ARBA" id="ARBA00006974"/>
    </source>
</evidence>
<evidence type="ECO:0000313" key="3">
    <source>
        <dbReference type="Proteomes" id="UP000825935"/>
    </source>
</evidence>
<dbReference type="Pfam" id="PF02519">
    <property type="entry name" value="Auxin_inducible"/>
    <property type="match status" value="1"/>
</dbReference>
<accession>A0A8T2SR53</accession>
<dbReference type="OrthoDB" id="1897212at2759"/>
<evidence type="ECO:0000313" key="2">
    <source>
        <dbReference type="EMBL" id="KAH7365722.1"/>
    </source>
</evidence>
<dbReference type="OMA" id="HESPFAN"/>
<dbReference type="GO" id="GO:0009733">
    <property type="term" value="P:response to auxin"/>
    <property type="evidence" value="ECO:0007669"/>
    <property type="project" value="InterPro"/>
</dbReference>
<dbReference type="PANTHER" id="PTHR31374:SF32">
    <property type="entry name" value="SAUR FAMILY PROTEIN"/>
    <property type="match status" value="1"/>
</dbReference>
<sequence length="158" mass="18186">MLPHESPFANQGTRSMKGLVSKLKKVVCLAAHRHDHGCFPFFCRDPSCNEKGKCFCPPPDVPQGFLAVYAGRERKRFIIPASYLNHPAFRLLLEKVKEEFGFSQKGVLNMPFEVLLFEQFLWLVGQGDPAPKDVGVEELERYYEEKYHLHMETINLDD</sequence>